<organism evidence="3 4">
    <name type="scientific">Cytospora mali</name>
    <name type="common">Apple Valsa canker fungus</name>
    <name type="synonym">Valsa mali</name>
    <dbReference type="NCBI Taxonomy" id="578113"/>
    <lineage>
        <taxon>Eukaryota</taxon>
        <taxon>Fungi</taxon>
        <taxon>Dikarya</taxon>
        <taxon>Ascomycota</taxon>
        <taxon>Pezizomycotina</taxon>
        <taxon>Sordariomycetes</taxon>
        <taxon>Sordariomycetidae</taxon>
        <taxon>Diaporthales</taxon>
        <taxon>Cytosporaceae</taxon>
        <taxon>Cytospora</taxon>
    </lineage>
</organism>
<name>A0A194V5H8_CYTMA</name>
<dbReference type="InterPro" id="IPR055222">
    <property type="entry name" value="PRISE-like_Rossmann-fold"/>
</dbReference>
<dbReference type="AlphaFoldDB" id="A0A194V5H8"/>
<evidence type="ECO:0000259" key="2">
    <source>
        <dbReference type="Pfam" id="PF22917"/>
    </source>
</evidence>
<dbReference type="Proteomes" id="UP000078576">
    <property type="component" value="Unassembled WGS sequence"/>
</dbReference>
<evidence type="ECO:0000256" key="1">
    <source>
        <dbReference type="SAM" id="MobiDB-lite"/>
    </source>
</evidence>
<accession>A0A194V5H8</accession>
<gene>
    <name evidence="3" type="ORF">VP1G_06435</name>
</gene>
<keyword evidence="4" id="KW-1185">Reference proteome</keyword>
<dbReference type="Gene3D" id="3.40.50.720">
    <property type="entry name" value="NAD(P)-binding Rossmann-like Domain"/>
    <property type="match status" value="1"/>
</dbReference>
<dbReference type="STRING" id="694573.A0A194V5H8"/>
<dbReference type="PANTHER" id="PTHR32487">
    <property type="entry name" value="3-OXO-DELTA(4,5)-STEROID 5-BETA-REDUCTASE"/>
    <property type="match status" value="1"/>
</dbReference>
<feature type="region of interest" description="Disordered" evidence="1">
    <location>
        <begin position="1"/>
        <end position="23"/>
    </location>
</feature>
<protein>
    <submittedName>
        <fullName evidence="3">3-oxo-Delta(4,5)-steroid 5-beta-reductase</fullName>
    </submittedName>
</protein>
<dbReference type="InterPro" id="IPR036291">
    <property type="entry name" value="NAD(P)-bd_dom_sf"/>
</dbReference>
<dbReference type="EMBL" id="KN714725">
    <property type="protein sequence ID" value="KUI59169.1"/>
    <property type="molecule type" value="Genomic_DNA"/>
</dbReference>
<dbReference type="SUPFAM" id="SSF51735">
    <property type="entry name" value="NAD(P)-binding Rossmann-fold domains"/>
    <property type="match status" value="1"/>
</dbReference>
<evidence type="ECO:0000313" key="3">
    <source>
        <dbReference type="EMBL" id="KUI59169.1"/>
    </source>
</evidence>
<dbReference type="PANTHER" id="PTHR32487:SF8">
    <property type="entry name" value="NAD-DEPENDENT EPIMERASE_DEHYDRATASE DOMAIN-CONTAINING PROTEIN"/>
    <property type="match status" value="1"/>
</dbReference>
<dbReference type="Pfam" id="PF22917">
    <property type="entry name" value="PRISE"/>
    <property type="match status" value="1"/>
</dbReference>
<dbReference type="CDD" id="cd08948">
    <property type="entry name" value="5beta-POR_like_SDR_a"/>
    <property type="match status" value="1"/>
</dbReference>
<sequence>MGINSEQKSFDTNGYGHASTTSPEGQTALVFGASGISGWAVMQNLLNYPSPTTFRRIIGLTNRPLSTAGGSFPEGDKRVELYSGIDLRQELGGVKTQLMNTIPRLEEVTHVYYCAYSNATAYSENVMAIRDINVGMTSNAAYASDAVMPSLKFFVLQTGTNHYGVAVFQHLDKIKINPPLREETPRIPSPYGDEIFYYAQVDILKEASKGKRWGWCEVRPDQIIGVVPNPTSMTYIEPLALYLALYRFVHGPGAVVKFPGTKSNFTYTYTDSSQDIIARAEIFLSVQRPNEANGEAFNIADTATPGPWSVKWPVLAEYFGLEAAGPGDKGWEGIDDWWFEHQDEYKKMCDKFGLKKRNITRETWVFLKCGFTLLDINREMSLDKIRRVGFTEEKEVGEGHRLGFDRMAALRILPSNKDWERVCNF</sequence>
<evidence type="ECO:0000313" key="4">
    <source>
        <dbReference type="Proteomes" id="UP000078576"/>
    </source>
</evidence>
<feature type="domain" description="PRISE-like Rossmann-fold" evidence="2">
    <location>
        <begin position="28"/>
        <end position="414"/>
    </location>
</feature>
<proteinExistence type="predicted"/>
<dbReference type="OrthoDB" id="1731983at2759"/>
<reference evidence="4" key="1">
    <citation type="submission" date="2014-12" db="EMBL/GenBank/DDBJ databases">
        <title>Genome Sequence of Valsa Canker Pathogens Uncovers a Specific Adaption of Colonization on Woody Bark.</title>
        <authorList>
            <person name="Yin Z."/>
            <person name="Liu H."/>
            <person name="Gao X."/>
            <person name="Li Z."/>
            <person name="Song N."/>
            <person name="Ke X."/>
            <person name="Dai Q."/>
            <person name="Wu Y."/>
            <person name="Sun Y."/>
            <person name="Xu J.-R."/>
            <person name="Kang Z.K."/>
            <person name="Wang L."/>
            <person name="Huang L."/>
        </authorList>
    </citation>
    <scope>NUCLEOTIDE SEQUENCE [LARGE SCALE GENOMIC DNA]</scope>
    <source>
        <strain evidence="4">SXYL134</strain>
    </source>
</reference>